<feature type="compositionally biased region" description="Basic and acidic residues" evidence="4">
    <location>
        <begin position="177"/>
        <end position="191"/>
    </location>
</feature>
<sequence>MGLLVGALLLAYFVLFSFVWGAGYSPSSRAVVGALLILARIGPGEVVYDLGAGTGSVVFAAARAGARRVVGVEIEPLRVLILRCRRRLYPHPETIEIRRANLFRMPLDGATVVVAFLWPSAMERLGEGWKGSLPDGLRIVSHFHPIPGWTPTTVDPGHRLYLYVVPQCWSSTVEVDPESRPDQQDRQDHHGPGNPAGVDAPFVPIGGHRHERVTPPRN</sequence>
<dbReference type="PANTHER" id="PTHR13610:SF11">
    <property type="entry name" value="METHYLTRANSFERASE DOMAIN-CONTAINING PROTEIN"/>
    <property type="match status" value="1"/>
</dbReference>
<proteinExistence type="predicted"/>
<comment type="caution">
    <text evidence="5">The sequence shown here is derived from an EMBL/GenBank/DDBJ whole genome shotgun (WGS) entry which is preliminary data.</text>
</comment>
<organism evidence="5">
    <name type="scientific">mine drainage metagenome</name>
    <dbReference type="NCBI Taxonomy" id="410659"/>
    <lineage>
        <taxon>unclassified sequences</taxon>
        <taxon>metagenomes</taxon>
        <taxon>ecological metagenomes</taxon>
    </lineage>
</organism>
<dbReference type="InterPro" id="IPR026170">
    <property type="entry name" value="FAM173A/B"/>
</dbReference>
<protein>
    <submittedName>
        <fullName evidence="5">RNA methylase</fullName>
    </submittedName>
</protein>
<evidence type="ECO:0000256" key="4">
    <source>
        <dbReference type="SAM" id="MobiDB-lite"/>
    </source>
</evidence>
<dbReference type="Gene3D" id="3.40.50.150">
    <property type="entry name" value="Vaccinia Virus protein VP39"/>
    <property type="match status" value="1"/>
</dbReference>
<accession>T0ZCM6</accession>
<keyword evidence="3" id="KW-0949">S-adenosyl-L-methionine</keyword>
<gene>
    <name evidence="5" type="ORF">B2A_09117</name>
</gene>
<evidence type="ECO:0000256" key="1">
    <source>
        <dbReference type="ARBA" id="ARBA00022603"/>
    </source>
</evidence>
<reference evidence="5" key="1">
    <citation type="submission" date="2013-08" db="EMBL/GenBank/DDBJ databases">
        <authorList>
            <person name="Mendez C."/>
            <person name="Richter M."/>
            <person name="Ferrer M."/>
            <person name="Sanchez J."/>
        </authorList>
    </citation>
    <scope>NUCLEOTIDE SEQUENCE</scope>
</reference>
<evidence type="ECO:0000313" key="5">
    <source>
        <dbReference type="EMBL" id="EQD45841.1"/>
    </source>
</evidence>
<dbReference type="InterPro" id="IPR029063">
    <property type="entry name" value="SAM-dependent_MTases_sf"/>
</dbReference>
<feature type="region of interest" description="Disordered" evidence="4">
    <location>
        <begin position="174"/>
        <end position="218"/>
    </location>
</feature>
<dbReference type="PANTHER" id="PTHR13610">
    <property type="entry name" value="METHYLTRANSFERASE DOMAIN-CONTAINING PROTEIN"/>
    <property type="match status" value="1"/>
</dbReference>
<dbReference type="EMBL" id="AUZZ01006584">
    <property type="protein sequence ID" value="EQD45841.1"/>
    <property type="molecule type" value="Genomic_DNA"/>
</dbReference>
<evidence type="ECO:0000256" key="2">
    <source>
        <dbReference type="ARBA" id="ARBA00022679"/>
    </source>
</evidence>
<reference evidence="5" key="2">
    <citation type="journal article" date="2014" name="ISME J.">
        <title>Microbial stratification in low pH oxic and suboxic macroscopic growths along an acid mine drainage.</title>
        <authorList>
            <person name="Mendez-Garcia C."/>
            <person name="Mesa V."/>
            <person name="Sprenger R.R."/>
            <person name="Richter M."/>
            <person name="Diez M.S."/>
            <person name="Solano J."/>
            <person name="Bargiela R."/>
            <person name="Golyshina O.V."/>
            <person name="Manteca A."/>
            <person name="Ramos J.L."/>
            <person name="Gallego J.R."/>
            <person name="Llorente I."/>
            <person name="Martins Dos Santos V.A."/>
            <person name="Jensen O.N."/>
            <person name="Pelaez A.I."/>
            <person name="Sanchez J."/>
            <person name="Ferrer M."/>
        </authorList>
    </citation>
    <scope>NUCLEOTIDE SEQUENCE</scope>
</reference>
<keyword evidence="2" id="KW-0808">Transferase</keyword>
<dbReference type="AlphaFoldDB" id="T0ZCM6"/>
<evidence type="ECO:0000256" key="3">
    <source>
        <dbReference type="ARBA" id="ARBA00022691"/>
    </source>
</evidence>
<dbReference type="GO" id="GO:0016279">
    <property type="term" value="F:protein-lysine N-methyltransferase activity"/>
    <property type="evidence" value="ECO:0007669"/>
    <property type="project" value="InterPro"/>
</dbReference>
<name>T0ZCM6_9ZZZZ</name>
<keyword evidence="1 5" id="KW-0489">Methyltransferase</keyword>
<dbReference type="SUPFAM" id="SSF53335">
    <property type="entry name" value="S-adenosyl-L-methionine-dependent methyltransferases"/>
    <property type="match status" value="1"/>
</dbReference>
<dbReference type="GO" id="GO:0032259">
    <property type="term" value="P:methylation"/>
    <property type="evidence" value="ECO:0007669"/>
    <property type="project" value="UniProtKB-KW"/>
</dbReference>